<feature type="transmembrane region" description="Helical" evidence="2">
    <location>
        <begin position="458"/>
        <end position="477"/>
    </location>
</feature>
<feature type="transmembrane region" description="Helical" evidence="2">
    <location>
        <begin position="412"/>
        <end position="438"/>
    </location>
</feature>
<protein>
    <submittedName>
        <fullName evidence="3">Uncharacterized protein</fullName>
    </submittedName>
</protein>
<feature type="transmembrane region" description="Helical" evidence="2">
    <location>
        <begin position="372"/>
        <end position="391"/>
    </location>
</feature>
<feature type="transmembrane region" description="Helical" evidence="2">
    <location>
        <begin position="68"/>
        <end position="92"/>
    </location>
</feature>
<keyword evidence="2" id="KW-0812">Transmembrane</keyword>
<dbReference type="EMBL" id="HBGT01021648">
    <property type="protein sequence ID" value="CAD9426831.1"/>
    <property type="molecule type" value="Transcribed_RNA"/>
</dbReference>
<evidence type="ECO:0000313" key="3">
    <source>
        <dbReference type="EMBL" id="CAD9426831.1"/>
    </source>
</evidence>
<feature type="transmembrane region" description="Helical" evidence="2">
    <location>
        <begin position="190"/>
        <end position="208"/>
    </location>
</feature>
<feature type="transmembrane region" description="Helical" evidence="2">
    <location>
        <begin position="220"/>
        <end position="239"/>
    </location>
</feature>
<accession>A0A7S2CID0</accession>
<feature type="transmembrane region" description="Helical" evidence="2">
    <location>
        <begin position="287"/>
        <end position="307"/>
    </location>
</feature>
<organism evidence="3">
    <name type="scientific">Florenciella parvula</name>
    <dbReference type="NCBI Taxonomy" id="236787"/>
    <lineage>
        <taxon>Eukaryota</taxon>
        <taxon>Sar</taxon>
        <taxon>Stramenopiles</taxon>
        <taxon>Ochrophyta</taxon>
        <taxon>Dictyochophyceae</taxon>
        <taxon>Florenciellales</taxon>
        <taxon>Florenciella</taxon>
    </lineage>
</organism>
<feature type="transmembrane region" description="Helical" evidence="2">
    <location>
        <begin position="319"/>
        <end position="341"/>
    </location>
</feature>
<evidence type="ECO:0000256" key="1">
    <source>
        <dbReference type="SAM" id="MobiDB-lite"/>
    </source>
</evidence>
<feature type="transmembrane region" description="Helical" evidence="2">
    <location>
        <begin position="153"/>
        <end position="178"/>
    </location>
</feature>
<sequence>MTSKVAPSAADASSPSPDEKPAAPGESGGIVRTMSRKLSMKEAQETAKEISGEHAGVAKLYIVSSLKLTLVFAAVGVAVGAVPMSLFTYSYADALVNEVRYLGANLATILPGGYNSTEPVLDLIRCARFNENSGTWSPRDFEDEDTKSHGKIWFAYFLVWQTLGYTLAFLLIGLGWFGWPAVKKARAFEVFGIGSASVYVILNAWVWLGQEDLANPLGKSALRAGFYVLAVATSFYAMLGPSDQKRKWTLIPALLGTAIINIVANHFLTSCMEIYFNTNSTFVERIIAKSFALPFVKYVYTFVMAWLSQRFEVKNDSLYFLMLILPISISTCVGHSMQLAAKTYGEATTMSLIGLVMEISEYNTYIKGFTQVGSNFTFLAAIWTSATGWFKKELTEEQKQSEKQGKEIYMKMMTNTAVALMPIEVTSLTMNAVFYMMVPLNMTTLGGEPMSNDIPKVAMLWFISCVVEVMIPAYLVAVGSSYMASRNPERYGNVWKCLTETFERKTIAKVMVIAIMGITLFQCETALSLCAQPKCEGGGLYALTICPDILEPSSFEVTDESTLERCPELAETSAYWMMMGDLYDDDEASVHDMRND</sequence>
<gene>
    <name evidence="3" type="ORF">FPAR1323_LOCUS11366</name>
</gene>
<dbReference type="AlphaFoldDB" id="A0A7S2CID0"/>
<feature type="compositionally biased region" description="Low complexity" evidence="1">
    <location>
        <begin position="1"/>
        <end position="16"/>
    </location>
</feature>
<name>A0A7S2CID0_9STRA</name>
<reference evidence="3" key="1">
    <citation type="submission" date="2021-01" db="EMBL/GenBank/DDBJ databases">
        <authorList>
            <person name="Corre E."/>
            <person name="Pelletier E."/>
            <person name="Niang G."/>
            <person name="Scheremetjew M."/>
            <person name="Finn R."/>
            <person name="Kale V."/>
            <person name="Holt S."/>
            <person name="Cochrane G."/>
            <person name="Meng A."/>
            <person name="Brown T."/>
            <person name="Cohen L."/>
        </authorList>
    </citation>
    <scope>NUCLEOTIDE SEQUENCE</scope>
    <source>
        <strain evidence="3">RCC1693</strain>
    </source>
</reference>
<feature type="transmembrane region" description="Helical" evidence="2">
    <location>
        <begin position="248"/>
        <end position="267"/>
    </location>
</feature>
<feature type="region of interest" description="Disordered" evidence="1">
    <location>
        <begin position="1"/>
        <end position="29"/>
    </location>
</feature>
<evidence type="ECO:0000256" key="2">
    <source>
        <dbReference type="SAM" id="Phobius"/>
    </source>
</evidence>
<keyword evidence="2" id="KW-0472">Membrane</keyword>
<keyword evidence="2" id="KW-1133">Transmembrane helix</keyword>
<proteinExistence type="predicted"/>